<evidence type="ECO:0000256" key="1">
    <source>
        <dbReference type="SAM" id="SignalP"/>
    </source>
</evidence>
<feature type="chain" id="PRO_5015115770" description="DUF4440 domain-containing protein" evidence="1">
    <location>
        <begin position="35"/>
        <end position="185"/>
    </location>
</feature>
<keyword evidence="1" id="KW-0732">Signal</keyword>
<proteinExistence type="predicted"/>
<reference evidence="3 4" key="2">
    <citation type="submission" date="2018-03" db="EMBL/GenBank/DDBJ databases">
        <authorList>
            <person name="Keele B.F."/>
        </authorList>
    </citation>
    <scope>NUCLEOTIDE SEQUENCE [LARGE SCALE GENOMIC DNA]</scope>
    <source>
        <strain evidence="3 4">D13</strain>
    </source>
</reference>
<name>A0A2P1PXU4_9GAMM</name>
<accession>A0A2P1PXU4</accession>
<dbReference type="Pfam" id="PF14534">
    <property type="entry name" value="DUF4440"/>
    <property type="match status" value="1"/>
</dbReference>
<reference evidence="3 4" key="1">
    <citation type="submission" date="2018-03" db="EMBL/GenBank/DDBJ databases">
        <title>Ahniella affigens gen. nov., sp. nov., a gammaproteobacterium isolated from sandy soil near a stream.</title>
        <authorList>
            <person name="Ko Y."/>
            <person name="Kim J.-H."/>
        </authorList>
    </citation>
    <scope>NUCLEOTIDE SEQUENCE [LARGE SCALE GENOMIC DNA]</scope>
    <source>
        <strain evidence="3 4">D13</strain>
    </source>
</reference>
<dbReference type="AlphaFoldDB" id="A0A2P1PXU4"/>
<gene>
    <name evidence="3" type="ORF">C7S18_21895</name>
</gene>
<dbReference type="Proteomes" id="UP000241074">
    <property type="component" value="Chromosome"/>
</dbReference>
<evidence type="ECO:0000313" key="4">
    <source>
        <dbReference type="Proteomes" id="UP000241074"/>
    </source>
</evidence>
<keyword evidence="4" id="KW-1185">Reference proteome</keyword>
<dbReference type="InterPro" id="IPR032710">
    <property type="entry name" value="NTF2-like_dom_sf"/>
</dbReference>
<dbReference type="InterPro" id="IPR027843">
    <property type="entry name" value="DUF4440"/>
</dbReference>
<evidence type="ECO:0000259" key="2">
    <source>
        <dbReference type="Pfam" id="PF14534"/>
    </source>
</evidence>
<dbReference type="EMBL" id="CP027860">
    <property type="protein sequence ID" value="AVP99663.1"/>
    <property type="molecule type" value="Genomic_DNA"/>
</dbReference>
<dbReference type="SUPFAM" id="SSF54427">
    <property type="entry name" value="NTF2-like"/>
    <property type="match status" value="1"/>
</dbReference>
<dbReference type="KEGG" id="xba:C7S18_21895"/>
<protein>
    <recommendedName>
        <fullName evidence="2">DUF4440 domain-containing protein</fullName>
    </recommendedName>
</protein>
<evidence type="ECO:0000313" key="3">
    <source>
        <dbReference type="EMBL" id="AVP99663.1"/>
    </source>
</evidence>
<sequence>MMMTRTASGFAGAGRLMAAILAMLVFATSHDAVAEPPSDAVTPEVQQAVLQADADVFAIVFGNCQWTQLKSLVARDMEFYHDRHGRMATSGDQFIGLIRKKCAREASGEDYRARRELDRDSVQLHAIGDFGVLEIGTHRFFRLHEDGSESLVEQAAFAQIWRRDGKRWKLARVISYGHEKLAEQP</sequence>
<dbReference type="OrthoDB" id="119951at2"/>
<feature type="signal peptide" evidence="1">
    <location>
        <begin position="1"/>
        <end position="34"/>
    </location>
</feature>
<organism evidence="3 4">
    <name type="scientific">Ahniella affigens</name>
    <dbReference type="NCBI Taxonomy" id="2021234"/>
    <lineage>
        <taxon>Bacteria</taxon>
        <taxon>Pseudomonadati</taxon>
        <taxon>Pseudomonadota</taxon>
        <taxon>Gammaproteobacteria</taxon>
        <taxon>Lysobacterales</taxon>
        <taxon>Rhodanobacteraceae</taxon>
        <taxon>Ahniella</taxon>
    </lineage>
</organism>
<dbReference type="Gene3D" id="3.10.450.50">
    <property type="match status" value="1"/>
</dbReference>
<feature type="domain" description="DUF4440" evidence="2">
    <location>
        <begin position="62"/>
        <end position="170"/>
    </location>
</feature>